<feature type="region of interest" description="Disordered" evidence="1">
    <location>
        <begin position="20"/>
        <end position="43"/>
    </location>
</feature>
<evidence type="ECO:0000313" key="2">
    <source>
        <dbReference type="EMBL" id="KKL65392.1"/>
    </source>
</evidence>
<sequence length="245" mass="26310">MSETSAAPKLSALDKIKALSGKRPASGADPGESLTGSLGDPAIANAKRNKNTVTLGADPAIEEDAKTCAALKEALDTATAQFKVFQSKLRDYGAGKRLVYNEAFKANITTVQVPFTIQVADGDGMAATPGREQKVVQVVCTNKSAVTVDTVLALENDMGEKLFGRLFEKDESKVLKPNAEDLIRELLGELGIEGEELNSAMDRLFDTIVKIKATKGYENEIKEAPEAVRQILDQAVVRQQPGLKF</sequence>
<reference evidence="2" key="1">
    <citation type="journal article" date="2015" name="Nature">
        <title>Complex archaea that bridge the gap between prokaryotes and eukaryotes.</title>
        <authorList>
            <person name="Spang A."/>
            <person name="Saw J.H."/>
            <person name="Jorgensen S.L."/>
            <person name="Zaremba-Niedzwiedzka K."/>
            <person name="Martijn J."/>
            <person name="Lind A.E."/>
            <person name="van Eijk R."/>
            <person name="Schleper C."/>
            <person name="Guy L."/>
            <person name="Ettema T.J."/>
        </authorList>
    </citation>
    <scope>NUCLEOTIDE SEQUENCE</scope>
</reference>
<comment type="caution">
    <text evidence="2">The sequence shown here is derived from an EMBL/GenBank/DDBJ whole genome shotgun (WGS) entry which is preliminary data.</text>
</comment>
<gene>
    <name evidence="2" type="ORF">LCGC14_2155450</name>
</gene>
<evidence type="ECO:0000256" key="1">
    <source>
        <dbReference type="SAM" id="MobiDB-lite"/>
    </source>
</evidence>
<name>A0A0F9GQL4_9ZZZZ</name>
<organism evidence="2">
    <name type="scientific">marine sediment metagenome</name>
    <dbReference type="NCBI Taxonomy" id="412755"/>
    <lineage>
        <taxon>unclassified sequences</taxon>
        <taxon>metagenomes</taxon>
        <taxon>ecological metagenomes</taxon>
    </lineage>
</organism>
<dbReference type="EMBL" id="LAZR01027548">
    <property type="protein sequence ID" value="KKL65392.1"/>
    <property type="molecule type" value="Genomic_DNA"/>
</dbReference>
<protein>
    <submittedName>
        <fullName evidence="2">Uncharacterized protein</fullName>
    </submittedName>
</protein>
<accession>A0A0F9GQL4</accession>
<dbReference type="AlphaFoldDB" id="A0A0F9GQL4"/>
<proteinExistence type="predicted"/>